<dbReference type="EMBL" id="BQNB010019758">
    <property type="protein sequence ID" value="GJT88743.1"/>
    <property type="molecule type" value="Genomic_DNA"/>
</dbReference>
<feature type="compositionally biased region" description="Basic residues" evidence="1">
    <location>
        <begin position="537"/>
        <end position="548"/>
    </location>
</feature>
<reference evidence="3" key="2">
    <citation type="submission" date="2022-01" db="EMBL/GenBank/DDBJ databases">
        <authorList>
            <person name="Yamashiro T."/>
            <person name="Shiraishi A."/>
            <person name="Satake H."/>
            <person name="Nakayama K."/>
        </authorList>
    </citation>
    <scope>NUCLEOTIDE SEQUENCE</scope>
</reference>
<evidence type="ECO:0000313" key="3">
    <source>
        <dbReference type="EMBL" id="GJT88743.1"/>
    </source>
</evidence>
<evidence type="ECO:0000256" key="1">
    <source>
        <dbReference type="SAM" id="MobiDB-lite"/>
    </source>
</evidence>
<feature type="compositionally biased region" description="Basic and acidic residues" evidence="1">
    <location>
        <begin position="632"/>
        <end position="646"/>
    </location>
</feature>
<dbReference type="InterPro" id="IPR013103">
    <property type="entry name" value="RVT_2"/>
</dbReference>
<dbReference type="Proteomes" id="UP001151760">
    <property type="component" value="Unassembled WGS sequence"/>
</dbReference>
<feature type="region of interest" description="Disordered" evidence="1">
    <location>
        <begin position="632"/>
        <end position="709"/>
    </location>
</feature>
<feature type="region of interest" description="Disordered" evidence="1">
    <location>
        <begin position="497"/>
        <end position="560"/>
    </location>
</feature>
<keyword evidence="4" id="KW-1185">Reference proteome</keyword>
<protein>
    <submittedName>
        <fullName evidence="3">Retrovirus-related pol polyprotein from transposon TNT 1-94</fullName>
    </submittedName>
</protein>
<sequence length="832" mass="94970">METIHVKFDELTTMASECNNSGPGFNRLNFQDSSKDSQSVPSNTDLDNLFGPLYEEYYETSTPKVSDNSAANTLYHKDTPSSSSIVIEEDEAPQIVSSSAEPVATKPNTPVSNENVDELVQEDVAELDGNIFHNPLHTPVFEETKSSLTYQDSSNMHEHRLHTDTEVCMHALTVSTTELKNIKEAMFDHSWIESMQDELNQFKLLDSRLVSKGYGQEEGIDFEESFAPIARLEAVRIFVAYAAHKNFPIYQMVVKMAFLNGPLKEEVFVRQPDGFVDPDFPNYVYRLKKALYGYIKNHMKTVKNKQARTRESEEYKAKPGKSSLSQIQTVSKVHDTEDTIKFMMDSEEFTYTVDMFRDTLHLPVETLKNPFVAPVNIQTIESFMNMVGYQGVVDKDFMNNVFQKKEVIQYPQVIKLIIDDLLNKFLNIPQRIDEDYHSIKDDIPLVSVYTTGNVLVRGMLILDEFLTKEIRATDDYREYEMVFVGVDVPMNQPQPVVSTQGTYRTTPRSHRTPTLTTASPQRKKRKQCAGETSSLRKPLKVTVKKKKQSTSSISPPGDDREWDEVAEATILSLTLHKIALATEAQENIANVQEKLDEEEIEKMVEGDEDEESYASKFADSMINDDVYDSNTRIEPESHKEHLKNVNDDDEEIENEMKDDEIDKEEKNDDVEKTNKVVKEKNKDEGASSSMNFRNENMRTPIPTPTRSLRKDLSSDKTIYKELTTAGSPTTATTSKDSSIPKRKKRFISYRTKILPVSIASMCRRRGKIGSHIKNKFITHEFFMSKIREFLDHCNNVVPEMTIAKTNEMIKREMPCLVNLAVNKDCDVDPINA</sequence>
<evidence type="ECO:0000259" key="2">
    <source>
        <dbReference type="Pfam" id="PF07727"/>
    </source>
</evidence>
<feature type="region of interest" description="Disordered" evidence="1">
    <location>
        <begin position="20"/>
        <end position="45"/>
    </location>
</feature>
<reference evidence="3" key="1">
    <citation type="journal article" date="2022" name="Int. J. Mol. Sci.">
        <title>Draft Genome of Tanacetum Coccineum: Genomic Comparison of Closely Related Tanacetum-Family Plants.</title>
        <authorList>
            <person name="Yamashiro T."/>
            <person name="Shiraishi A."/>
            <person name="Nakayama K."/>
            <person name="Satake H."/>
        </authorList>
    </citation>
    <scope>NUCLEOTIDE SEQUENCE</scope>
</reference>
<dbReference type="Pfam" id="PF07727">
    <property type="entry name" value="RVT_2"/>
    <property type="match status" value="1"/>
</dbReference>
<feature type="compositionally biased region" description="Polar residues" evidence="1">
    <location>
        <begin position="497"/>
        <end position="520"/>
    </location>
</feature>
<feature type="domain" description="Reverse transcriptase Ty1/copia-type" evidence="2">
    <location>
        <begin position="190"/>
        <end position="294"/>
    </location>
</feature>
<organism evidence="3 4">
    <name type="scientific">Tanacetum coccineum</name>
    <dbReference type="NCBI Taxonomy" id="301880"/>
    <lineage>
        <taxon>Eukaryota</taxon>
        <taxon>Viridiplantae</taxon>
        <taxon>Streptophyta</taxon>
        <taxon>Embryophyta</taxon>
        <taxon>Tracheophyta</taxon>
        <taxon>Spermatophyta</taxon>
        <taxon>Magnoliopsida</taxon>
        <taxon>eudicotyledons</taxon>
        <taxon>Gunneridae</taxon>
        <taxon>Pentapetalae</taxon>
        <taxon>asterids</taxon>
        <taxon>campanulids</taxon>
        <taxon>Asterales</taxon>
        <taxon>Asteraceae</taxon>
        <taxon>Asteroideae</taxon>
        <taxon>Anthemideae</taxon>
        <taxon>Anthemidinae</taxon>
        <taxon>Tanacetum</taxon>
    </lineage>
</organism>
<feature type="compositionally biased region" description="Acidic residues" evidence="1">
    <location>
        <begin position="647"/>
        <end position="662"/>
    </location>
</feature>
<name>A0ABQ5HLF4_9ASTR</name>
<comment type="caution">
    <text evidence="3">The sequence shown here is derived from an EMBL/GenBank/DDBJ whole genome shotgun (WGS) entry which is preliminary data.</text>
</comment>
<accession>A0ABQ5HLF4</accession>
<evidence type="ECO:0000313" key="4">
    <source>
        <dbReference type="Proteomes" id="UP001151760"/>
    </source>
</evidence>
<feature type="compositionally biased region" description="Basic and acidic residues" evidence="1">
    <location>
        <begin position="663"/>
        <end position="685"/>
    </location>
</feature>
<proteinExistence type="predicted"/>
<gene>
    <name evidence="3" type="ORF">Tco_1070460</name>
</gene>